<protein>
    <recommendedName>
        <fullName evidence="4">Spliceosome-associated protein CWC27 homolog</fullName>
    </recommendedName>
    <alternativeName>
        <fullName evidence="5">Probable inactive peptidyl-prolyl cis-trans isomerase CWC27 homolog</fullName>
    </alternativeName>
</protein>
<dbReference type="PANTHER" id="PTHR45625">
    <property type="entry name" value="PEPTIDYL-PROLYL CIS-TRANS ISOMERASE-RELATED"/>
    <property type="match status" value="1"/>
</dbReference>
<evidence type="ECO:0000256" key="2">
    <source>
        <dbReference type="ARBA" id="ARBA00007365"/>
    </source>
</evidence>
<evidence type="ECO:0000256" key="4">
    <source>
        <dbReference type="ARBA" id="ARBA00040027"/>
    </source>
</evidence>
<feature type="compositionally biased region" description="Basic and acidic residues" evidence="7">
    <location>
        <begin position="283"/>
        <end position="338"/>
    </location>
</feature>
<gene>
    <name evidence="9" type="ORF">PYX00_000685</name>
</gene>
<dbReference type="GO" id="GO:0071013">
    <property type="term" value="C:catalytic step 2 spliceosome"/>
    <property type="evidence" value="ECO:0007669"/>
    <property type="project" value="TreeGrafter"/>
</dbReference>
<dbReference type="Pfam" id="PF00160">
    <property type="entry name" value="Pro_isomerase"/>
    <property type="match status" value="1"/>
</dbReference>
<evidence type="ECO:0000259" key="8">
    <source>
        <dbReference type="PROSITE" id="PS50072"/>
    </source>
</evidence>
<feature type="compositionally biased region" description="Basic and acidic residues" evidence="7">
    <location>
        <begin position="253"/>
        <end position="271"/>
    </location>
</feature>
<evidence type="ECO:0000256" key="3">
    <source>
        <dbReference type="ARBA" id="ARBA00023242"/>
    </source>
</evidence>
<dbReference type="InterPro" id="IPR002130">
    <property type="entry name" value="Cyclophilin-type_PPIase_dom"/>
</dbReference>
<evidence type="ECO:0000256" key="7">
    <source>
        <dbReference type="SAM" id="MobiDB-lite"/>
    </source>
</evidence>
<dbReference type="GO" id="GO:0006457">
    <property type="term" value="P:protein folding"/>
    <property type="evidence" value="ECO:0007669"/>
    <property type="project" value="InterPro"/>
</dbReference>
<dbReference type="PROSITE" id="PS00170">
    <property type="entry name" value="CSA_PPIASE_1"/>
    <property type="match status" value="1"/>
</dbReference>
<feature type="region of interest" description="Disordered" evidence="7">
    <location>
        <begin position="388"/>
        <end position="415"/>
    </location>
</feature>
<accession>A0AAW2IBB9</accession>
<feature type="domain" description="PPIase cyclophilin-type" evidence="8">
    <location>
        <begin position="19"/>
        <end position="166"/>
    </location>
</feature>
<dbReference type="EMBL" id="JARGDH010000001">
    <property type="protein sequence ID" value="KAL0279041.1"/>
    <property type="molecule type" value="Genomic_DNA"/>
</dbReference>
<evidence type="ECO:0000256" key="5">
    <source>
        <dbReference type="ARBA" id="ARBA00042090"/>
    </source>
</evidence>
<comment type="similarity">
    <text evidence="2">Belongs to the cyclophilin-type PPIase family.</text>
</comment>
<comment type="caution">
    <text evidence="9">The sequence shown here is derived from an EMBL/GenBank/DDBJ whole genome shotgun (WGS) entry which is preliminary data.</text>
</comment>
<feature type="compositionally biased region" description="Basic and acidic residues" evidence="7">
    <location>
        <begin position="228"/>
        <end position="237"/>
    </location>
</feature>
<dbReference type="GO" id="GO:0003755">
    <property type="term" value="F:peptidyl-prolyl cis-trans isomerase activity"/>
    <property type="evidence" value="ECO:0007669"/>
    <property type="project" value="InterPro"/>
</dbReference>
<sequence>MSNIYIQEPPTLGKVLLITTVGEIDIELWAKETPKTCRNFIQLCMEGYYNGTIFHRVVKGFIAQGGDPTGTGSGGESIYGEPFKDEFHSRLRFTHRGLVAMANSGKDDNGSQFFFTFGPCPELQNKNTIFGKVAGDTIYNMLKLESGEIDSNERPVYPQKIIKVEILNNPFPDIVPRSLPKAKVKKKTTEEKKTGVKNFKLLSFGEEAEEDEEENKEISLTLAGKSKSTHDALDDPKLSSVPAVDVVDDDKQESEKDPEPSDLMKVKEKLKAISGQSKAAKRVKTEKDFASDDLKGKDAKKQKLEEIKKEILDLKKSYQRERRPEPKKEEVKEPDKKGLKVKGNNEYISEYNSNLDKYASKQKEIPLKGSSREDYTMSLLAKFQEKLASVKNAHQTDSDNEKDETDDNPDVDDETDDKWLAHKLVFEDNTPVLAKDANLKSDDWFDIMDPRNAINKRRREKSKISQKK</sequence>
<dbReference type="AlphaFoldDB" id="A0AAW2IBB9"/>
<feature type="compositionally biased region" description="Acidic residues" evidence="7">
    <location>
        <begin position="400"/>
        <end position="415"/>
    </location>
</feature>
<dbReference type="FunFam" id="2.40.100.10:FF:000007">
    <property type="entry name" value="Peptidyl-prolyl cis-trans isomerase CWC27 homolog"/>
    <property type="match status" value="1"/>
</dbReference>
<evidence type="ECO:0000256" key="6">
    <source>
        <dbReference type="ARBA" id="ARBA00046368"/>
    </source>
</evidence>
<dbReference type="CDD" id="cd22288">
    <property type="entry name" value="CWC27_CTD"/>
    <property type="match status" value="1"/>
</dbReference>
<feature type="region of interest" description="Disordered" evidence="7">
    <location>
        <begin position="223"/>
        <end position="346"/>
    </location>
</feature>
<reference evidence="9" key="1">
    <citation type="journal article" date="2024" name="Gigascience">
        <title>Chromosome-level genome of the poultry shaft louse Menopon gallinae provides insight into the host-switching and adaptive evolution of parasitic lice.</title>
        <authorList>
            <person name="Xu Y."/>
            <person name="Ma L."/>
            <person name="Liu S."/>
            <person name="Liang Y."/>
            <person name="Liu Q."/>
            <person name="He Z."/>
            <person name="Tian L."/>
            <person name="Duan Y."/>
            <person name="Cai W."/>
            <person name="Li H."/>
            <person name="Song F."/>
        </authorList>
    </citation>
    <scope>NUCLEOTIDE SEQUENCE</scope>
    <source>
        <strain evidence="9">Cailab_2023a</strain>
    </source>
</reference>
<dbReference type="PRINTS" id="PR00153">
    <property type="entry name" value="CSAPPISMRASE"/>
</dbReference>
<organism evidence="9">
    <name type="scientific">Menopon gallinae</name>
    <name type="common">poultry shaft louse</name>
    <dbReference type="NCBI Taxonomy" id="328185"/>
    <lineage>
        <taxon>Eukaryota</taxon>
        <taxon>Metazoa</taxon>
        <taxon>Ecdysozoa</taxon>
        <taxon>Arthropoda</taxon>
        <taxon>Hexapoda</taxon>
        <taxon>Insecta</taxon>
        <taxon>Pterygota</taxon>
        <taxon>Neoptera</taxon>
        <taxon>Paraneoptera</taxon>
        <taxon>Psocodea</taxon>
        <taxon>Troctomorpha</taxon>
        <taxon>Phthiraptera</taxon>
        <taxon>Amblycera</taxon>
        <taxon>Menoponidae</taxon>
        <taxon>Menopon</taxon>
    </lineage>
</organism>
<dbReference type="PANTHER" id="PTHR45625:SF6">
    <property type="entry name" value="SPLICEOSOME-ASSOCIATED PROTEIN CWC27 HOMOLOG"/>
    <property type="match status" value="1"/>
</dbReference>
<dbReference type="CDD" id="cd01925">
    <property type="entry name" value="cyclophilin_CeCYP16-like"/>
    <property type="match status" value="1"/>
</dbReference>
<comment type="subunit">
    <text evidence="6">Part of the activated spliceosome B/catalytic step 1 spliceosome, one of the forms of the spliceosome which has a well-formed active site but still cannot catalyze the branching reaction and is composed at least of 52 proteins, the U2, U5 and U6 snRNAs and the pre-mRNA. Recruited during early steps of activated spliceosome B maturation, it is probably one of the first proteins released from this complex as he matures to the spliceosome C complex. Component of the minor spliceosome, which splices U12-type introns.</text>
</comment>
<dbReference type="InterPro" id="IPR029000">
    <property type="entry name" value="Cyclophilin-like_dom_sf"/>
</dbReference>
<comment type="subcellular location">
    <subcellularLocation>
        <location evidence="1">Nucleus</location>
    </subcellularLocation>
</comment>
<keyword evidence="3" id="KW-0539">Nucleus</keyword>
<dbReference type="SUPFAM" id="SSF50891">
    <property type="entry name" value="Cyclophilin-like"/>
    <property type="match status" value="1"/>
</dbReference>
<dbReference type="InterPro" id="IPR044666">
    <property type="entry name" value="Cyclophilin_A-like"/>
</dbReference>
<dbReference type="PROSITE" id="PS50072">
    <property type="entry name" value="CSA_PPIASE_2"/>
    <property type="match status" value="1"/>
</dbReference>
<dbReference type="InterPro" id="IPR020892">
    <property type="entry name" value="Cyclophilin-type_PPIase_CS"/>
</dbReference>
<name>A0AAW2IBB9_9NEOP</name>
<evidence type="ECO:0000313" key="9">
    <source>
        <dbReference type="EMBL" id="KAL0279041.1"/>
    </source>
</evidence>
<dbReference type="Gene3D" id="2.40.100.10">
    <property type="entry name" value="Cyclophilin-like"/>
    <property type="match status" value="1"/>
</dbReference>
<proteinExistence type="inferred from homology"/>
<evidence type="ECO:0000256" key="1">
    <source>
        <dbReference type="ARBA" id="ARBA00004123"/>
    </source>
</evidence>